<name>A0A9N9FLI7_9GLOM</name>
<dbReference type="OrthoDB" id="10452764at2759"/>
<organism evidence="1 2">
    <name type="scientific">Dentiscutata erythropus</name>
    <dbReference type="NCBI Taxonomy" id="1348616"/>
    <lineage>
        <taxon>Eukaryota</taxon>
        <taxon>Fungi</taxon>
        <taxon>Fungi incertae sedis</taxon>
        <taxon>Mucoromycota</taxon>
        <taxon>Glomeromycotina</taxon>
        <taxon>Glomeromycetes</taxon>
        <taxon>Diversisporales</taxon>
        <taxon>Gigasporaceae</taxon>
        <taxon>Dentiscutata</taxon>
    </lineage>
</organism>
<dbReference type="AlphaFoldDB" id="A0A9N9FLI7"/>
<feature type="non-terminal residue" evidence="1">
    <location>
        <position position="65"/>
    </location>
</feature>
<accession>A0A9N9FLI7</accession>
<keyword evidence="2" id="KW-1185">Reference proteome</keyword>
<dbReference type="Proteomes" id="UP000789405">
    <property type="component" value="Unassembled WGS sequence"/>
</dbReference>
<dbReference type="EMBL" id="CAJVPY010001916">
    <property type="protein sequence ID" value="CAG8541767.1"/>
    <property type="molecule type" value="Genomic_DNA"/>
</dbReference>
<sequence>MDEFQNDINDIETNLWYSSVSEGYLDTNETSELEEINASQELNTRGNFDTLTNISRNIYMFLDMV</sequence>
<evidence type="ECO:0000313" key="2">
    <source>
        <dbReference type="Proteomes" id="UP000789405"/>
    </source>
</evidence>
<protein>
    <submittedName>
        <fullName evidence="1">8570_t:CDS:1</fullName>
    </submittedName>
</protein>
<comment type="caution">
    <text evidence="1">The sequence shown here is derived from an EMBL/GenBank/DDBJ whole genome shotgun (WGS) entry which is preliminary data.</text>
</comment>
<evidence type="ECO:0000313" key="1">
    <source>
        <dbReference type="EMBL" id="CAG8541767.1"/>
    </source>
</evidence>
<gene>
    <name evidence="1" type="ORF">DERYTH_LOCUS4838</name>
</gene>
<proteinExistence type="predicted"/>
<reference evidence="1" key="1">
    <citation type="submission" date="2021-06" db="EMBL/GenBank/DDBJ databases">
        <authorList>
            <person name="Kallberg Y."/>
            <person name="Tangrot J."/>
            <person name="Rosling A."/>
        </authorList>
    </citation>
    <scope>NUCLEOTIDE SEQUENCE</scope>
    <source>
        <strain evidence="1">MA453B</strain>
    </source>
</reference>